<organism evidence="1 2">
    <name type="scientific">Chrysochromulina tobinii</name>
    <dbReference type="NCBI Taxonomy" id="1460289"/>
    <lineage>
        <taxon>Eukaryota</taxon>
        <taxon>Haptista</taxon>
        <taxon>Haptophyta</taxon>
        <taxon>Prymnesiophyceae</taxon>
        <taxon>Prymnesiales</taxon>
        <taxon>Chrysochromulinaceae</taxon>
        <taxon>Chrysochromulina</taxon>
    </lineage>
</organism>
<protein>
    <submittedName>
        <fullName evidence="1">Uncharacterized protein</fullName>
    </submittedName>
</protein>
<dbReference type="OrthoDB" id="2681076at2759"/>
<dbReference type="AlphaFoldDB" id="A0A0M0JDJ6"/>
<keyword evidence="2" id="KW-1185">Reference proteome</keyword>
<evidence type="ECO:0000313" key="1">
    <source>
        <dbReference type="EMBL" id="KOO24303.1"/>
    </source>
</evidence>
<proteinExistence type="predicted"/>
<evidence type="ECO:0000313" key="2">
    <source>
        <dbReference type="Proteomes" id="UP000037460"/>
    </source>
</evidence>
<dbReference type="Proteomes" id="UP000037460">
    <property type="component" value="Unassembled WGS sequence"/>
</dbReference>
<gene>
    <name evidence="1" type="ORF">Ctob_001510</name>
</gene>
<name>A0A0M0JDJ6_9EUKA</name>
<reference evidence="2" key="1">
    <citation type="journal article" date="2015" name="PLoS Genet.">
        <title>Genome Sequence and Transcriptome Analyses of Chrysochromulina tobin: Metabolic Tools for Enhanced Algal Fitness in the Prominent Order Prymnesiales (Haptophyceae).</title>
        <authorList>
            <person name="Hovde B.T."/>
            <person name="Deodato C.R."/>
            <person name="Hunsperger H.M."/>
            <person name="Ryken S.A."/>
            <person name="Yost W."/>
            <person name="Jha R.K."/>
            <person name="Patterson J."/>
            <person name="Monnat R.J. Jr."/>
            <person name="Barlow S.B."/>
            <person name="Starkenburg S.R."/>
            <person name="Cattolico R.A."/>
        </authorList>
    </citation>
    <scope>NUCLEOTIDE SEQUENCE</scope>
    <source>
        <strain evidence="2">CCMP291</strain>
    </source>
</reference>
<dbReference type="EMBL" id="JWZX01003106">
    <property type="protein sequence ID" value="KOO24303.1"/>
    <property type="molecule type" value="Genomic_DNA"/>
</dbReference>
<comment type="caution">
    <text evidence="1">The sequence shown here is derived from an EMBL/GenBank/DDBJ whole genome shotgun (WGS) entry which is preliminary data.</text>
</comment>
<sequence length="317" mass="35729">MTLADSGGVLPRRQDLPNEAFIDAARLRQIEAAISYCWLEAAHPDREGKQLRLLCDRLKKHCGGRGLLGACRDYGFADMGVFIDWGSGYQKDPTLWPEWMSVDEFRTMSESLSDEELMKAAVDGVQMVAERRAYEGSRSKAQKEAFQRMLLHTMDLWYAHAAVTVVLLTQLPDELPAGFDKSRTYASRGWTTFERCSSELAKNFDLKVAKWKLVIDTSDKSGVKSGGALRRLPTTPERMVDLLKDCRFTNGADRQAVIKLYERTAPRNVLGALVELDYMGSIFVNDDPWSSPARLAEALNYCLSLKRLKEFPTVVTD</sequence>
<accession>A0A0M0JDJ6</accession>